<protein>
    <submittedName>
        <fullName evidence="1">Uncharacterized protein</fullName>
    </submittedName>
</protein>
<gene>
    <name evidence="1" type="ORF">XCR1_1040020</name>
</gene>
<name>W1IPE0_9GAMM</name>
<evidence type="ECO:0000313" key="2">
    <source>
        <dbReference type="Proteomes" id="UP000019197"/>
    </source>
</evidence>
<dbReference type="Proteomes" id="UP000019197">
    <property type="component" value="Unassembled WGS sequence"/>
</dbReference>
<accession>W1IPE0</accession>
<proteinExistence type="predicted"/>
<evidence type="ECO:0000313" key="1">
    <source>
        <dbReference type="EMBL" id="CDL79095.1"/>
    </source>
</evidence>
<comment type="caution">
    <text evidence="1">The sequence shown here is derived from an EMBL/GenBank/DDBJ whole genome shotgun (WGS) entry which is preliminary data.</text>
</comment>
<dbReference type="EMBL" id="CBXE010000007">
    <property type="protein sequence ID" value="CDL79095.1"/>
    <property type="molecule type" value="Genomic_DNA"/>
</dbReference>
<reference evidence="1 2" key="1">
    <citation type="submission" date="2013-11" db="EMBL/GenBank/DDBJ databases">
        <title>Draft genome sequence and annotation of the entomopathogenic bacterium, Xenorhabdus cabanillasi strain JM26.</title>
        <authorList>
            <person name="Gualtieri M."/>
            <person name="Ogier J.C."/>
            <person name="Pages S."/>
            <person name="Givaudan A."/>
            <person name="Gaudriault S."/>
        </authorList>
    </citation>
    <scope>NUCLEOTIDE SEQUENCE [LARGE SCALE GENOMIC DNA]</scope>
    <source>
        <strain evidence="1 2">JM26</strain>
    </source>
</reference>
<sequence length="95" mass="10886">MPGGHNIVSITSEYIGLPDFINRITGSNVSIGVNNPTKIAIYPNLHIPRNQVLLFTHYRKVILFLNFIIKYSFFRILKPAENAIFLSYTLLFPFT</sequence>
<organism evidence="1 2">
    <name type="scientific">Xenorhabdus cabanillasii JM26</name>
    <dbReference type="NCBI Taxonomy" id="1427517"/>
    <lineage>
        <taxon>Bacteria</taxon>
        <taxon>Pseudomonadati</taxon>
        <taxon>Pseudomonadota</taxon>
        <taxon>Gammaproteobacteria</taxon>
        <taxon>Enterobacterales</taxon>
        <taxon>Morganellaceae</taxon>
        <taxon>Xenorhabdus</taxon>
    </lineage>
</organism>
<dbReference type="AlphaFoldDB" id="W1IPE0"/>